<dbReference type="InterPro" id="IPR051165">
    <property type="entry name" value="Multifunctional_ANK_Repeat"/>
</dbReference>
<feature type="repeat" description="ANK" evidence="3">
    <location>
        <begin position="480"/>
        <end position="512"/>
    </location>
</feature>
<dbReference type="SMART" id="SM00248">
    <property type="entry name" value="ANK"/>
    <property type="match status" value="11"/>
</dbReference>
<name>A0A1J7IXU1_9PEZI</name>
<dbReference type="InParanoid" id="A0A1J7IXU1"/>
<dbReference type="Proteomes" id="UP000182658">
    <property type="component" value="Unassembled WGS sequence"/>
</dbReference>
<reference evidence="5 6" key="1">
    <citation type="submission" date="2016-10" db="EMBL/GenBank/DDBJ databases">
        <title>Draft genome sequence of Coniochaeta ligniaria NRRL30616, a lignocellulolytic fungus for bioabatement of inhibitors in plant biomass hydrolysates.</title>
        <authorList>
            <consortium name="DOE Joint Genome Institute"/>
            <person name="Jimenez D.J."/>
            <person name="Hector R.E."/>
            <person name="Riley R."/>
            <person name="Sun H."/>
            <person name="Grigoriev I.V."/>
            <person name="Van Elsas J.D."/>
            <person name="Nichols N.N."/>
        </authorList>
    </citation>
    <scope>NUCLEOTIDE SEQUENCE [LARGE SCALE GENOMIC DNA]</scope>
    <source>
        <strain evidence="5 6">NRRL 30616</strain>
    </source>
</reference>
<evidence type="ECO:0000256" key="3">
    <source>
        <dbReference type="PROSITE-ProRule" id="PRU00023"/>
    </source>
</evidence>
<dbReference type="InterPro" id="IPR002110">
    <property type="entry name" value="Ankyrin_rpt"/>
</dbReference>
<accession>A0A1J7IXU1</accession>
<feature type="repeat" description="ANK" evidence="3">
    <location>
        <begin position="315"/>
        <end position="347"/>
    </location>
</feature>
<dbReference type="Pfam" id="PF00023">
    <property type="entry name" value="Ank"/>
    <property type="match status" value="1"/>
</dbReference>
<protein>
    <submittedName>
        <fullName evidence="5">Ankyrin</fullName>
    </submittedName>
</protein>
<dbReference type="OrthoDB" id="341259at2759"/>
<dbReference type="Gene3D" id="1.25.40.20">
    <property type="entry name" value="Ankyrin repeat-containing domain"/>
    <property type="match status" value="4"/>
</dbReference>
<dbReference type="EMBL" id="KV875095">
    <property type="protein sequence ID" value="OIW32003.1"/>
    <property type="molecule type" value="Genomic_DNA"/>
</dbReference>
<evidence type="ECO:0000256" key="1">
    <source>
        <dbReference type="ARBA" id="ARBA00022737"/>
    </source>
</evidence>
<dbReference type="Pfam" id="PF12796">
    <property type="entry name" value="Ank_2"/>
    <property type="match status" value="2"/>
</dbReference>
<feature type="region of interest" description="Disordered" evidence="4">
    <location>
        <begin position="169"/>
        <end position="217"/>
    </location>
</feature>
<feature type="repeat" description="ANK" evidence="3">
    <location>
        <begin position="350"/>
        <end position="383"/>
    </location>
</feature>
<proteinExistence type="predicted"/>
<dbReference type="SUPFAM" id="SSF48403">
    <property type="entry name" value="Ankyrin repeat"/>
    <property type="match status" value="3"/>
</dbReference>
<dbReference type="PANTHER" id="PTHR24123:SF33">
    <property type="entry name" value="PROTEIN HOS4"/>
    <property type="match status" value="1"/>
</dbReference>
<evidence type="ECO:0000313" key="6">
    <source>
        <dbReference type="Proteomes" id="UP000182658"/>
    </source>
</evidence>
<keyword evidence="6" id="KW-1185">Reference proteome</keyword>
<dbReference type="AlphaFoldDB" id="A0A1J7IXU1"/>
<feature type="repeat" description="ANK" evidence="3">
    <location>
        <begin position="221"/>
        <end position="253"/>
    </location>
</feature>
<evidence type="ECO:0000256" key="2">
    <source>
        <dbReference type="ARBA" id="ARBA00023043"/>
    </source>
</evidence>
<dbReference type="InterPro" id="IPR036770">
    <property type="entry name" value="Ankyrin_rpt-contain_sf"/>
</dbReference>
<gene>
    <name evidence="5" type="ORF">CONLIGDRAFT_572500</name>
</gene>
<feature type="non-terminal residue" evidence="5">
    <location>
        <position position="1"/>
    </location>
</feature>
<dbReference type="STRING" id="1408157.A0A1J7IXU1"/>
<organism evidence="5 6">
    <name type="scientific">Coniochaeta ligniaria NRRL 30616</name>
    <dbReference type="NCBI Taxonomy" id="1408157"/>
    <lineage>
        <taxon>Eukaryota</taxon>
        <taxon>Fungi</taxon>
        <taxon>Dikarya</taxon>
        <taxon>Ascomycota</taxon>
        <taxon>Pezizomycotina</taxon>
        <taxon>Sordariomycetes</taxon>
        <taxon>Sordariomycetidae</taxon>
        <taxon>Coniochaetales</taxon>
        <taxon>Coniochaetaceae</taxon>
        <taxon>Coniochaeta</taxon>
    </lineage>
</organism>
<dbReference type="PROSITE" id="PS50297">
    <property type="entry name" value="ANK_REP_REGION"/>
    <property type="match status" value="4"/>
</dbReference>
<keyword evidence="1" id="KW-0677">Repeat</keyword>
<sequence>RLTPAMPSIASLPNELVAFVLENLKSQRDIASLCRVNRMLYEAVSPVLYKNAVDHRDMWPLAFAAFSGRASTMRKILAAGADPNWLFDAANIPGKAWNLIMPDTNHIPPPRNAHFGRAHILQSHDDDDDEADLPDTWSLTTSEYYEDLIAQEHGHPLDVLATWTDLPVDSEESLTGSESDGMDHDHHDLSEHSSLPDDSGADSSTLGYSDRQRNGAHSSPRYFTSLHIAAGMGSKEVIELLLDHGASLNSGCRLLCGCRCAVGMLNNIESPEAEGRLPLWTPLHVAICYNRTDTAMLLLSRGAKCTMDSGVTEQTDSTALHHAAALGQVDLVKYLVEKGHQTDIDVRDRRTLTPLYYAYANGRWDTTIPLLLQLGANINVEIRFYQPYCTITPLGEAIRLGNFDDAQKLIDLGADPSHGFVATGAGHRKGLSPLHLGCMPSARRSGGLKFFEDAEKAEQRMKIMETLIAKGCDIHSTDCYGDTPLISAAQNRVLPSLRALIAAGADVNARNSLGRTVVMQAVLGPPNPLPGSVDDYLSRAPDTLRVLSCILSELLRAGARIDDVDPNGNNVLHLFLVSNRTFVSTFRLDVTRLLLSYPGADALISAKNNEGQLAFELAFYANAVETCEVLLRRGSVQRILTSEDLQRMFRVAMSKANISPRTLGLLLDLLLDLDFDRALLSNGALFTEAVTNSAWTVVTAIARHGIPPLDQKSSTRLLLRALNASEWDTAYRLIERGADVNAVGDDETKTPLNLVIDQLPNSDYGRIERLVQILIDKGANIHYSPGGIPSSRPLAQAIEELSGSLVQVMLRDQPLCNDPRAVGGCYLHHALYRVPFGNTYEPSVHPRTVYTLIHSGADLTEVDQNGDYPMAVLLRGLCLLAAVAPAQDFLFVEYSDLLQDLFAPGVEITKPNNQGLSIVHYLEDFLNIKAGQLWVAPKLELVKEASGAMILRFKPDMRLKRTPQDHPVTTIWDTRLVSGPGNRDSFLY</sequence>
<dbReference type="PANTHER" id="PTHR24123">
    <property type="entry name" value="ANKYRIN REPEAT-CONTAINING"/>
    <property type="match status" value="1"/>
</dbReference>
<evidence type="ECO:0000256" key="4">
    <source>
        <dbReference type="SAM" id="MobiDB-lite"/>
    </source>
</evidence>
<feature type="compositionally biased region" description="Basic and acidic residues" evidence="4">
    <location>
        <begin position="181"/>
        <end position="195"/>
    </location>
</feature>
<dbReference type="PROSITE" id="PS50088">
    <property type="entry name" value="ANK_REPEAT"/>
    <property type="match status" value="4"/>
</dbReference>
<evidence type="ECO:0000313" key="5">
    <source>
        <dbReference type="EMBL" id="OIW32003.1"/>
    </source>
</evidence>
<keyword evidence="2 3" id="KW-0040">ANK repeat</keyword>